<name>B1NY87_ORYSJ</name>
<feature type="region of interest" description="Disordered" evidence="1">
    <location>
        <begin position="78"/>
        <end position="107"/>
    </location>
</feature>
<dbReference type="AlphaFoldDB" id="B1NY87"/>
<evidence type="ECO:0000256" key="2">
    <source>
        <dbReference type="SAM" id="SignalP"/>
    </source>
</evidence>
<proteinExistence type="evidence at transcript level"/>
<dbReference type="EMBL" id="EU152203">
    <property type="protein sequence ID" value="ACA51027.1"/>
    <property type="molecule type" value="mRNA"/>
</dbReference>
<feature type="chain" id="PRO_5002767269" evidence="2">
    <location>
        <begin position="24"/>
        <end position="201"/>
    </location>
</feature>
<reference evidence="3" key="1">
    <citation type="submission" date="2007-09" db="EMBL/GenBank/DDBJ databases">
        <title>Alternative splicing in rice full-length cDNA genes isolated from a cold-treated cDNA library.</title>
        <authorList>
            <person name="Lee J.-S."/>
        </authorList>
    </citation>
    <scope>NUCLEOTIDE SEQUENCE</scope>
</reference>
<protein>
    <submittedName>
        <fullName evidence="3">Uncharacterized protein</fullName>
    </submittedName>
</protein>
<evidence type="ECO:0000256" key="1">
    <source>
        <dbReference type="SAM" id="MobiDB-lite"/>
    </source>
</evidence>
<sequence>MAHRRIILLLAAAAVAATSAVAAASSGFDDSNPIRSVTDHAASALESTVIAALGRTRDALRFARFAVRFRGHELGGVPGEPARRGAELLGDARRQPPDARRRRSPGDPPLVLLRQHILRPLGSLSLFLSSSWLIVLLHTIISDAVEAYHLRPLSTSNTMVALTLKRLTLTRVSMASVITSLKTLESRFWTPLTSPWVLRMS</sequence>
<accession>B1NY87</accession>
<evidence type="ECO:0000313" key="3">
    <source>
        <dbReference type="EMBL" id="ACA51027.1"/>
    </source>
</evidence>
<organism evidence="3">
    <name type="scientific">Oryza sativa subsp. japonica</name>
    <name type="common">Rice</name>
    <dbReference type="NCBI Taxonomy" id="39947"/>
    <lineage>
        <taxon>Eukaryota</taxon>
        <taxon>Viridiplantae</taxon>
        <taxon>Streptophyta</taxon>
        <taxon>Embryophyta</taxon>
        <taxon>Tracheophyta</taxon>
        <taxon>Spermatophyta</taxon>
        <taxon>Magnoliopsida</taxon>
        <taxon>Liliopsida</taxon>
        <taxon>Poales</taxon>
        <taxon>Poaceae</taxon>
        <taxon>BOP clade</taxon>
        <taxon>Oryzoideae</taxon>
        <taxon>Oryzeae</taxon>
        <taxon>Oryzinae</taxon>
        <taxon>Oryza</taxon>
        <taxon>Oryza sativa</taxon>
    </lineage>
</organism>
<feature type="signal peptide" evidence="2">
    <location>
        <begin position="1"/>
        <end position="23"/>
    </location>
</feature>
<keyword evidence="2" id="KW-0732">Signal</keyword>
<feature type="compositionally biased region" description="Basic and acidic residues" evidence="1">
    <location>
        <begin position="81"/>
        <end position="99"/>
    </location>
</feature>